<evidence type="ECO:0000313" key="1">
    <source>
        <dbReference type="EMBL" id="EEN63543.1"/>
    </source>
</evidence>
<dbReference type="AlphaFoldDB" id="C3Y874"/>
<accession>C3Y874</accession>
<dbReference type="InParanoid" id="C3Y874"/>
<reference evidence="1" key="1">
    <citation type="journal article" date="2008" name="Nature">
        <title>The amphioxus genome and the evolution of the chordate karyotype.</title>
        <authorList>
            <consortium name="US DOE Joint Genome Institute (JGI-PGF)"/>
            <person name="Putnam N.H."/>
            <person name="Butts T."/>
            <person name="Ferrier D.E.K."/>
            <person name="Furlong R.F."/>
            <person name="Hellsten U."/>
            <person name="Kawashima T."/>
            <person name="Robinson-Rechavi M."/>
            <person name="Shoguchi E."/>
            <person name="Terry A."/>
            <person name="Yu J.-K."/>
            <person name="Benito-Gutierrez E.L."/>
            <person name="Dubchak I."/>
            <person name="Garcia-Fernandez J."/>
            <person name="Gibson-Brown J.J."/>
            <person name="Grigoriev I.V."/>
            <person name="Horton A.C."/>
            <person name="de Jong P.J."/>
            <person name="Jurka J."/>
            <person name="Kapitonov V.V."/>
            <person name="Kohara Y."/>
            <person name="Kuroki Y."/>
            <person name="Lindquist E."/>
            <person name="Lucas S."/>
            <person name="Osoegawa K."/>
            <person name="Pennacchio L.A."/>
            <person name="Salamov A.A."/>
            <person name="Satou Y."/>
            <person name="Sauka-Spengler T."/>
            <person name="Schmutz J."/>
            <person name="Shin-I T."/>
            <person name="Toyoda A."/>
            <person name="Bronner-Fraser M."/>
            <person name="Fujiyama A."/>
            <person name="Holland L.Z."/>
            <person name="Holland P.W.H."/>
            <person name="Satoh N."/>
            <person name="Rokhsar D.S."/>
        </authorList>
    </citation>
    <scope>NUCLEOTIDE SEQUENCE [LARGE SCALE GENOMIC DNA]</scope>
    <source>
        <strain evidence="1">S238N-H82</strain>
        <tissue evidence="1">Testes</tissue>
    </source>
</reference>
<sequence>MAIEQLILTSKSSPSELSEYKLAICCLFFVRGLQDDGPGRLSLEPPAEGGRLTSVLVVAVGLMTGAAHRPVQHPWPPSGPHLQAVWKTIRRQDGETGEAGCLGPVPPSGAGSPVRAPTLSKIIWGSSWDSGTTAPVVRGCSLVGVPASAVLSSALHLMLVEQVAKAEMDGGCGETRQRMEVWWIGGQWLLDYLKMSATTATFGG</sequence>
<gene>
    <name evidence="1" type="ORF">BRAFLDRAFT_106481</name>
</gene>
<name>C3Y874_BRAFL</name>
<proteinExistence type="predicted"/>
<organism>
    <name type="scientific">Branchiostoma floridae</name>
    <name type="common">Florida lancelet</name>
    <name type="synonym">Amphioxus</name>
    <dbReference type="NCBI Taxonomy" id="7739"/>
    <lineage>
        <taxon>Eukaryota</taxon>
        <taxon>Metazoa</taxon>
        <taxon>Chordata</taxon>
        <taxon>Cephalochordata</taxon>
        <taxon>Leptocardii</taxon>
        <taxon>Amphioxiformes</taxon>
        <taxon>Branchiostomatidae</taxon>
        <taxon>Branchiostoma</taxon>
    </lineage>
</organism>
<dbReference type="EMBL" id="GG666491">
    <property type="protein sequence ID" value="EEN63543.1"/>
    <property type="molecule type" value="Genomic_DNA"/>
</dbReference>
<protein>
    <submittedName>
        <fullName evidence="1">Uncharacterized protein</fullName>
    </submittedName>
</protein>